<gene>
    <name evidence="3" type="ORF">NDU88_003990</name>
</gene>
<comment type="caution">
    <text evidence="3">The sequence shown here is derived from an EMBL/GenBank/DDBJ whole genome shotgun (WGS) entry which is preliminary data.</text>
</comment>
<proteinExistence type="predicted"/>
<dbReference type="EMBL" id="JANPWB010000008">
    <property type="protein sequence ID" value="KAJ1163532.1"/>
    <property type="molecule type" value="Genomic_DNA"/>
</dbReference>
<feature type="coiled-coil region" evidence="1">
    <location>
        <begin position="58"/>
        <end position="85"/>
    </location>
</feature>
<keyword evidence="1" id="KW-0175">Coiled coil</keyword>
<evidence type="ECO:0000256" key="2">
    <source>
        <dbReference type="SAM" id="MobiDB-lite"/>
    </source>
</evidence>
<dbReference type="Proteomes" id="UP001066276">
    <property type="component" value="Chromosome 4_2"/>
</dbReference>
<accession>A0AAV7SHM4</accession>
<organism evidence="3 4">
    <name type="scientific">Pleurodeles waltl</name>
    <name type="common">Iberian ribbed newt</name>
    <dbReference type="NCBI Taxonomy" id="8319"/>
    <lineage>
        <taxon>Eukaryota</taxon>
        <taxon>Metazoa</taxon>
        <taxon>Chordata</taxon>
        <taxon>Craniata</taxon>
        <taxon>Vertebrata</taxon>
        <taxon>Euteleostomi</taxon>
        <taxon>Amphibia</taxon>
        <taxon>Batrachia</taxon>
        <taxon>Caudata</taxon>
        <taxon>Salamandroidea</taxon>
        <taxon>Salamandridae</taxon>
        <taxon>Pleurodelinae</taxon>
        <taxon>Pleurodeles</taxon>
    </lineage>
</organism>
<protein>
    <submittedName>
        <fullName evidence="3">Uncharacterized protein</fullName>
    </submittedName>
</protein>
<dbReference type="AlphaFoldDB" id="A0AAV7SHM4"/>
<reference evidence="3" key="1">
    <citation type="journal article" date="2022" name="bioRxiv">
        <title>Sequencing and chromosome-scale assembly of the giantPleurodeles waltlgenome.</title>
        <authorList>
            <person name="Brown T."/>
            <person name="Elewa A."/>
            <person name="Iarovenko S."/>
            <person name="Subramanian E."/>
            <person name="Araus A.J."/>
            <person name="Petzold A."/>
            <person name="Susuki M."/>
            <person name="Suzuki K.-i.T."/>
            <person name="Hayashi T."/>
            <person name="Toyoda A."/>
            <person name="Oliveira C."/>
            <person name="Osipova E."/>
            <person name="Leigh N.D."/>
            <person name="Simon A."/>
            <person name="Yun M.H."/>
        </authorList>
    </citation>
    <scope>NUCLEOTIDE SEQUENCE</scope>
    <source>
        <strain evidence="3">20211129_DDA</strain>
        <tissue evidence="3">Liver</tissue>
    </source>
</reference>
<evidence type="ECO:0000313" key="4">
    <source>
        <dbReference type="Proteomes" id="UP001066276"/>
    </source>
</evidence>
<evidence type="ECO:0000256" key="1">
    <source>
        <dbReference type="SAM" id="Coils"/>
    </source>
</evidence>
<feature type="region of interest" description="Disordered" evidence="2">
    <location>
        <begin position="1"/>
        <end position="22"/>
    </location>
</feature>
<evidence type="ECO:0000313" key="3">
    <source>
        <dbReference type="EMBL" id="KAJ1163532.1"/>
    </source>
</evidence>
<sequence length="133" mass="14898">MGHNKFSPRLVGRDPRVQGGLGIPPDSSVTAILGAHTQKFEDILTAVQKHKVHFGTKIDALHINVGHLREEHKKLKERVTSAEGTISVLFPSLESATKHIKDLQKAVLYLRQWLEDQEGKSRRNNIRVVGLPE</sequence>
<keyword evidence="4" id="KW-1185">Reference proteome</keyword>
<name>A0AAV7SHM4_PLEWA</name>